<proteinExistence type="predicted"/>
<dbReference type="InterPro" id="IPR036390">
    <property type="entry name" value="WH_DNA-bd_sf"/>
</dbReference>
<evidence type="ECO:0008006" key="3">
    <source>
        <dbReference type="Google" id="ProtNLM"/>
    </source>
</evidence>
<evidence type="ECO:0000313" key="2">
    <source>
        <dbReference type="Proteomes" id="UP000365705"/>
    </source>
</evidence>
<dbReference type="Gene3D" id="1.10.10.10">
    <property type="entry name" value="Winged helix-like DNA-binding domain superfamily/Winged helix DNA-binding domain"/>
    <property type="match status" value="1"/>
</dbReference>
<sequence length="164" mass="19319">MCLCMKRNERYLLFPTEIIDLVNERCSAKELYALILLRSKKYGYCYMTNQQFAEYFSTTTRTVVNLLKKLKESNVIHVETIDKHHRRIYPLYTIKPQENIQEKNSSYSTNVKEENFPKENSMGKFFPKLRESSFLNLGKNSSYYKADINMNDKLASLAADVEKN</sequence>
<name>A0A508YE44_LIMMU</name>
<evidence type="ECO:0000313" key="1">
    <source>
        <dbReference type="EMBL" id="VTZ88215.1"/>
    </source>
</evidence>
<dbReference type="Proteomes" id="UP000365705">
    <property type="component" value="Unassembled WGS sequence"/>
</dbReference>
<gene>
    <name evidence="1" type="ORF">LMUP508_00163</name>
</gene>
<dbReference type="EMBL" id="CABFNH010000002">
    <property type="protein sequence ID" value="VTZ88215.1"/>
    <property type="molecule type" value="Genomic_DNA"/>
</dbReference>
<dbReference type="SUPFAM" id="SSF46785">
    <property type="entry name" value="Winged helix' DNA-binding domain"/>
    <property type="match status" value="1"/>
</dbReference>
<protein>
    <recommendedName>
        <fullName evidence="3">Helix-turn-helix domain-containing protein</fullName>
    </recommendedName>
</protein>
<dbReference type="InterPro" id="IPR036388">
    <property type="entry name" value="WH-like_DNA-bd_sf"/>
</dbReference>
<reference evidence="1 2" key="1">
    <citation type="submission" date="2019-06" db="EMBL/GenBank/DDBJ databases">
        <authorList>
            <person name="Rodrigo-Torres L."/>
            <person name="Arahal R. D."/>
            <person name="Lucena T."/>
        </authorList>
    </citation>
    <scope>NUCLEOTIDE SEQUENCE [LARGE SCALE GENOMIC DNA]</scope>
    <source>
        <strain evidence="1 2">INIA P508</strain>
    </source>
</reference>
<accession>A0A508YE44</accession>
<organism evidence="1 2">
    <name type="scientific">Limosilactobacillus mucosae</name>
    <name type="common">Lactobacillus mucosae</name>
    <dbReference type="NCBI Taxonomy" id="97478"/>
    <lineage>
        <taxon>Bacteria</taxon>
        <taxon>Bacillati</taxon>
        <taxon>Bacillota</taxon>
        <taxon>Bacilli</taxon>
        <taxon>Lactobacillales</taxon>
        <taxon>Lactobacillaceae</taxon>
        <taxon>Limosilactobacillus</taxon>
    </lineage>
</organism>
<dbReference type="AlphaFoldDB" id="A0A508YE44"/>